<reference evidence="1 2" key="1">
    <citation type="submission" date="2019-03" db="EMBL/GenBank/DDBJ databases">
        <title>Genomic Encyclopedia of Type Strains, Phase IV (KMG-IV): sequencing the most valuable type-strain genomes for metagenomic binning, comparative biology and taxonomic classification.</title>
        <authorList>
            <person name="Goeker M."/>
        </authorList>
    </citation>
    <scope>NUCLEOTIDE SEQUENCE [LARGE SCALE GENOMIC DNA]</scope>
    <source>
        <strain evidence="1 2">DSM 21667</strain>
    </source>
</reference>
<gene>
    <name evidence="1" type="ORF">DFR29_1283</name>
</gene>
<dbReference type="Proteomes" id="UP000295293">
    <property type="component" value="Unassembled WGS sequence"/>
</dbReference>
<evidence type="ECO:0000313" key="2">
    <source>
        <dbReference type="Proteomes" id="UP000295293"/>
    </source>
</evidence>
<accession>A0A4R6YIN3</accession>
<evidence type="ECO:0000313" key="1">
    <source>
        <dbReference type="EMBL" id="TDR36582.1"/>
    </source>
</evidence>
<keyword evidence="2" id="KW-1185">Reference proteome</keyword>
<proteinExistence type="predicted"/>
<dbReference type="RefSeq" id="WP_133821873.1">
    <property type="nucleotide sequence ID" value="NZ_SNZH01000028.1"/>
</dbReference>
<name>A0A4R6YIN3_9GAMM</name>
<sequence length="62" mass="6974">MKNQRESASSKGSRIREEVFQVKGDGTIEVSRSALHDSNGYREQVAALKQLSALINVRDKKR</sequence>
<comment type="caution">
    <text evidence="1">The sequence shown here is derived from an EMBL/GenBank/DDBJ whole genome shotgun (WGS) entry which is preliminary data.</text>
</comment>
<dbReference type="EMBL" id="SNZH01000028">
    <property type="protein sequence ID" value="TDR36582.1"/>
    <property type="molecule type" value="Genomic_DNA"/>
</dbReference>
<dbReference type="AlphaFoldDB" id="A0A4R6YIN3"/>
<protein>
    <submittedName>
        <fullName evidence="1">Uncharacterized protein</fullName>
    </submittedName>
</protein>
<organism evidence="1 2">
    <name type="scientific">Tahibacter aquaticus</name>
    <dbReference type="NCBI Taxonomy" id="520092"/>
    <lineage>
        <taxon>Bacteria</taxon>
        <taxon>Pseudomonadati</taxon>
        <taxon>Pseudomonadota</taxon>
        <taxon>Gammaproteobacteria</taxon>
        <taxon>Lysobacterales</taxon>
        <taxon>Rhodanobacteraceae</taxon>
        <taxon>Tahibacter</taxon>
    </lineage>
</organism>